<dbReference type="Gene3D" id="3.30.300.30">
    <property type="match status" value="1"/>
</dbReference>
<proteinExistence type="inferred from homology"/>
<keyword evidence="2 12" id="KW-0436">Ligase</keyword>
<comment type="catalytic activity">
    <reaction evidence="6">
        <text>a long-chain fatty acid + ATP + CoA = a long-chain fatty acyl-CoA + AMP + diphosphate</text>
        <dbReference type="Rhea" id="RHEA:15421"/>
        <dbReference type="ChEBI" id="CHEBI:30616"/>
        <dbReference type="ChEBI" id="CHEBI:33019"/>
        <dbReference type="ChEBI" id="CHEBI:57287"/>
        <dbReference type="ChEBI" id="CHEBI:57560"/>
        <dbReference type="ChEBI" id="CHEBI:83139"/>
        <dbReference type="ChEBI" id="CHEBI:456215"/>
        <dbReference type="EC" id="6.2.1.3"/>
    </reaction>
</comment>
<comment type="similarity">
    <text evidence="1">Belongs to the ATP-dependent AMP-binding enzyme family.</text>
</comment>
<keyword evidence="3" id="KW-0276">Fatty acid metabolism</keyword>
<dbReference type="Pfam" id="PF13193">
    <property type="entry name" value="AMP-binding_C"/>
    <property type="match status" value="1"/>
</dbReference>
<dbReference type="KEGG" id="mab:MAB_2062c"/>
<accession>B1MP93</accession>
<organism evidence="12 13">
    <name type="scientific">Mycobacteroides abscessus (strain ATCC 19977 / DSM 44196 / CCUG 20993 / CIP 104536 / JCM 13569 / NCTC 13031 / TMC 1543 / L948)</name>
    <name type="common">Mycobacterium abscessus</name>
    <dbReference type="NCBI Taxonomy" id="561007"/>
    <lineage>
        <taxon>Bacteria</taxon>
        <taxon>Bacillati</taxon>
        <taxon>Actinomycetota</taxon>
        <taxon>Actinomycetes</taxon>
        <taxon>Mycobacteriales</taxon>
        <taxon>Mycobacteriaceae</taxon>
        <taxon>Mycobacteroides</taxon>
        <taxon>Mycobacteroides abscessus</taxon>
    </lineage>
</organism>
<reference evidence="12 13" key="1">
    <citation type="journal article" date="2009" name="PLoS ONE">
        <title>Non mycobacterial virulence genes in the genome of the emerging pathogen Mycobacterium abscessus.</title>
        <authorList>
            <person name="Ripoll F."/>
            <person name="Pasek S."/>
            <person name="Schenowitz C."/>
            <person name="Dossat C."/>
            <person name="Barbe V."/>
            <person name="Rottman M."/>
            <person name="Macheras E."/>
            <person name="Heym B."/>
            <person name="Herrmann J.L."/>
            <person name="Daffe M."/>
            <person name="Brosch R."/>
            <person name="Risler J.L."/>
            <person name="Gaillard J.L."/>
        </authorList>
    </citation>
    <scope>NUCLEOTIDE SEQUENCE [LARGE SCALE GENOMIC DNA]</scope>
    <source>
        <strain evidence="13">ATCC 19977 / DSM 44196 / CCUG 20993 / CIP 104536 / JCM 13569 / NCTC 13031 / TMC 1543 / L948</strain>
    </source>
</reference>
<protein>
    <recommendedName>
        <fullName evidence="7">Long-chain-fatty-acid--CoA ligase FadD13</fullName>
        <ecNumber evidence="5">6.2.1.3</ecNumber>
    </recommendedName>
    <alternativeName>
        <fullName evidence="8">Fatty acyl-CoA ligase</fullName>
    </alternativeName>
    <alternativeName>
        <fullName evidence="10">Fatty acyl-CoA synthetase</fullName>
    </alternativeName>
    <alternativeName>
        <fullName evidence="9">Very-long-chain fatty-acyl-CoA synthetase</fullName>
    </alternativeName>
</protein>
<dbReference type="FunFam" id="3.30.300.30:FF:000008">
    <property type="entry name" value="2,3-dihydroxybenzoate-AMP ligase"/>
    <property type="match status" value="1"/>
</dbReference>
<evidence type="ECO:0000256" key="5">
    <source>
        <dbReference type="ARBA" id="ARBA00026121"/>
    </source>
</evidence>
<evidence type="ECO:0000256" key="4">
    <source>
        <dbReference type="ARBA" id="ARBA00023098"/>
    </source>
</evidence>
<evidence type="ECO:0000256" key="8">
    <source>
        <dbReference type="ARBA" id="ARBA00076959"/>
    </source>
</evidence>
<dbReference type="GO" id="GO:0004467">
    <property type="term" value="F:long-chain fatty acid-CoA ligase activity"/>
    <property type="evidence" value="ECO:0007669"/>
    <property type="project" value="UniProtKB-EC"/>
</dbReference>
<keyword evidence="4" id="KW-0443">Lipid metabolism</keyword>
<evidence type="ECO:0000256" key="7">
    <source>
        <dbReference type="ARBA" id="ARBA00069710"/>
    </source>
</evidence>
<gene>
    <name evidence="12" type="ordered locus">MAB_2062c</name>
</gene>
<dbReference type="AlphaFoldDB" id="B1MP93"/>
<evidence type="ECO:0000256" key="1">
    <source>
        <dbReference type="ARBA" id="ARBA00006432"/>
    </source>
</evidence>
<sequence length="124" mass="13641">MDAEGFITLVDRKKDMIISGGENVYPIEVEQVLFRHPAVFDAAVIGGKDAKWGERVVAVVVADPATQAPSAEEIVAWCRERLAHFKCPRDVHFVAELPRNATGKLLKTELRAQFTGIEGGVVLR</sequence>
<dbReference type="PANTHER" id="PTHR43859:SF4">
    <property type="entry name" value="BUTANOATE--COA LIGASE AAE1-RELATED"/>
    <property type="match status" value="1"/>
</dbReference>
<name>B1MP93_MYCA9</name>
<evidence type="ECO:0000313" key="13">
    <source>
        <dbReference type="Proteomes" id="UP000007137"/>
    </source>
</evidence>
<evidence type="ECO:0000256" key="2">
    <source>
        <dbReference type="ARBA" id="ARBA00022598"/>
    </source>
</evidence>
<dbReference type="InterPro" id="IPR045851">
    <property type="entry name" value="AMP-bd_C_sf"/>
</dbReference>
<dbReference type="Proteomes" id="UP000007137">
    <property type="component" value="Chromosome"/>
</dbReference>
<evidence type="ECO:0000256" key="6">
    <source>
        <dbReference type="ARBA" id="ARBA00036813"/>
    </source>
</evidence>
<dbReference type="EC" id="6.2.1.3" evidence="5"/>
<dbReference type="SUPFAM" id="SSF56801">
    <property type="entry name" value="Acetyl-CoA synthetase-like"/>
    <property type="match status" value="1"/>
</dbReference>
<evidence type="ECO:0000256" key="9">
    <source>
        <dbReference type="ARBA" id="ARBA00080667"/>
    </source>
</evidence>
<dbReference type="PANTHER" id="PTHR43859">
    <property type="entry name" value="ACYL-ACTIVATING ENZYME"/>
    <property type="match status" value="1"/>
</dbReference>
<evidence type="ECO:0000256" key="3">
    <source>
        <dbReference type="ARBA" id="ARBA00022832"/>
    </source>
</evidence>
<feature type="domain" description="AMP-binding enzyme C-terminal" evidence="11">
    <location>
        <begin position="28"/>
        <end position="104"/>
    </location>
</feature>
<keyword evidence="13" id="KW-1185">Reference proteome</keyword>
<evidence type="ECO:0000313" key="12">
    <source>
        <dbReference type="EMBL" id="CAM62144.1"/>
    </source>
</evidence>
<dbReference type="InterPro" id="IPR025110">
    <property type="entry name" value="AMP-bd_C"/>
</dbReference>
<dbReference type="SMR" id="B1MP93"/>
<evidence type="ECO:0000256" key="10">
    <source>
        <dbReference type="ARBA" id="ARBA00083882"/>
    </source>
</evidence>
<dbReference type="EMBL" id="CU458896">
    <property type="protein sequence ID" value="CAM62144.1"/>
    <property type="molecule type" value="Genomic_DNA"/>
</dbReference>
<evidence type="ECO:0000259" key="11">
    <source>
        <dbReference type="Pfam" id="PF13193"/>
    </source>
</evidence>